<evidence type="ECO:0000259" key="6">
    <source>
        <dbReference type="Pfam" id="PF01266"/>
    </source>
</evidence>
<dbReference type="Proteomes" id="UP001212841">
    <property type="component" value="Unassembled WGS sequence"/>
</dbReference>
<dbReference type="Gene3D" id="3.40.50.720">
    <property type="entry name" value="NAD(P)-binding Rossmann-like Domain"/>
    <property type="match status" value="1"/>
</dbReference>
<accession>A0AAD5X0Y1</accession>
<protein>
    <recommendedName>
        <fullName evidence="6">FAD dependent oxidoreductase domain-containing protein</fullName>
    </recommendedName>
</protein>
<dbReference type="AlphaFoldDB" id="A0AAD5X0Y1"/>
<dbReference type="InterPro" id="IPR006076">
    <property type="entry name" value="FAD-dep_OxRdtase"/>
</dbReference>
<evidence type="ECO:0000313" key="8">
    <source>
        <dbReference type="Proteomes" id="UP001212841"/>
    </source>
</evidence>
<name>A0AAD5X0Y1_9FUNG</name>
<reference evidence="7" key="1">
    <citation type="submission" date="2020-05" db="EMBL/GenBank/DDBJ databases">
        <title>Phylogenomic resolution of chytrid fungi.</title>
        <authorList>
            <person name="Stajich J.E."/>
            <person name="Amses K."/>
            <person name="Simmons R."/>
            <person name="Seto K."/>
            <person name="Myers J."/>
            <person name="Bonds A."/>
            <person name="Quandt C.A."/>
            <person name="Barry K."/>
            <person name="Liu P."/>
            <person name="Grigoriev I."/>
            <person name="Longcore J.E."/>
            <person name="James T.Y."/>
        </authorList>
    </citation>
    <scope>NUCLEOTIDE SEQUENCE</scope>
    <source>
        <strain evidence="7">JEL0318</strain>
    </source>
</reference>
<comment type="caution">
    <text evidence="7">The sequence shown here is derived from an EMBL/GenBank/DDBJ whole genome shotgun (WGS) entry which is preliminary data.</text>
</comment>
<dbReference type="EMBL" id="JADGJD010001423">
    <property type="protein sequence ID" value="KAJ3042430.1"/>
    <property type="molecule type" value="Genomic_DNA"/>
</dbReference>
<dbReference type="GO" id="GO:0071949">
    <property type="term" value="F:FAD binding"/>
    <property type="evidence" value="ECO:0007669"/>
    <property type="project" value="InterPro"/>
</dbReference>
<dbReference type="GO" id="GO:0019478">
    <property type="term" value="P:D-amino acid catabolic process"/>
    <property type="evidence" value="ECO:0007669"/>
    <property type="project" value="TreeGrafter"/>
</dbReference>
<evidence type="ECO:0000313" key="7">
    <source>
        <dbReference type="EMBL" id="KAJ3042430.1"/>
    </source>
</evidence>
<dbReference type="GO" id="GO:0005737">
    <property type="term" value="C:cytoplasm"/>
    <property type="evidence" value="ECO:0007669"/>
    <property type="project" value="TreeGrafter"/>
</dbReference>
<evidence type="ECO:0000256" key="2">
    <source>
        <dbReference type="ARBA" id="ARBA00006730"/>
    </source>
</evidence>
<dbReference type="InterPro" id="IPR023209">
    <property type="entry name" value="DAO"/>
</dbReference>
<dbReference type="Gene3D" id="3.30.9.10">
    <property type="entry name" value="D-Amino Acid Oxidase, subunit A, domain 2"/>
    <property type="match status" value="1"/>
</dbReference>
<dbReference type="SUPFAM" id="SSF54373">
    <property type="entry name" value="FAD-linked reductases, C-terminal domain"/>
    <property type="match status" value="1"/>
</dbReference>
<gene>
    <name evidence="7" type="ORF">HK097_002034</name>
</gene>
<evidence type="ECO:0000256" key="4">
    <source>
        <dbReference type="ARBA" id="ARBA00022827"/>
    </source>
</evidence>
<evidence type="ECO:0000256" key="3">
    <source>
        <dbReference type="ARBA" id="ARBA00022630"/>
    </source>
</evidence>
<keyword evidence="8" id="KW-1185">Reference proteome</keyword>
<dbReference type="PANTHER" id="PTHR11530:SF11">
    <property type="entry name" value="D-ASPARTATE OXIDASE"/>
    <property type="match status" value="1"/>
</dbReference>
<dbReference type="Pfam" id="PF01266">
    <property type="entry name" value="DAO"/>
    <property type="match status" value="1"/>
</dbReference>
<keyword evidence="5" id="KW-0560">Oxidoreductase</keyword>
<feature type="domain" description="FAD dependent oxidoreductase" evidence="6">
    <location>
        <begin position="11"/>
        <end position="128"/>
    </location>
</feature>
<evidence type="ECO:0000256" key="5">
    <source>
        <dbReference type="ARBA" id="ARBA00023002"/>
    </source>
</evidence>
<organism evidence="7 8">
    <name type="scientific">Rhizophlyctis rosea</name>
    <dbReference type="NCBI Taxonomy" id="64517"/>
    <lineage>
        <taxon>Eukaryota</taxon>
        <taxon>Fungi</taxon>
        <taxon>Fungi incertae sedis</taxon>
        <taxon>Chytridiomycota</taxon>
        <taxon>Chytridiomycota incertae sedis</taxon>
        <taxon>Chytridiomycetes</taxon>
        <taxon>Rhizophlyctidales</taxon>
        <taxon>Rhizophlyctidaceae</taxon>
        <taxon>Rhizophlyctis</taxon>
    </lineage>
</organism>
<dbReference type="PANTHER" id="PTHR11530">
    <property type="entry name" value="D-AMINO ACID OXIDASE"/>
    <property type="match status" value="1"/>
</dbReference>
<keyword evidence="4" id="KW-0274">FAD</keyword>
<dbReference type="GO" id="GO:0003884">
    <property type="term" value="F:D-amino-acid oxidase activity"/>
    <property type="evidence" value="ECO:0007669"/>
    <property type="project" value="InterPro"/>
</dbReference>
<proteinExistence type="inferred from homology"/>
<comment type="similarity">
    <text evidence="2">Belongs to the DAMOX/DASOX family.</text>
</comment>
<comment type="cofactor">
    <cofactor evidence="1">
        <name>FAD</name>
        <dbReference type="ChEBI" id="CHEBI:57692"/>
    </cofactor>
</comment>
<keyword evidence="3" id="KW-0285">Flavoprotein</keyword>
<evidence type="ECO:0000256" key="1">
    <source>
        <dbReference type="ARBA" id="ARBA00001974"/>
    </source>
</evidence>
<sequence>MFRNAGGITEVRDVAHIKNLFTEGVDVVVNCTGNVTDDTSKGARTLKGVEDDKVYPTRGHTVIVRAPMVGYTITTARGPSSEFSYIIPRGDGTVVLGGTYEPNKSDLHPDEAVTNRIIERCVALCPDLVGENGGVHCAFEALGE</sequence>